<reference evidence="4" key="2">
    <citation type="submission" date="2014-07" db="EMBL/GenBank/DDBJ databases">
        <authorList>
            <person name="Hull J."/>
        </authorList>
    </citation>
    <scope>NUCLEOTIDE SEQUENCE</scope>
</reference>
<reference evidence="4" key="1">
    <citation type="journal article" date="2014" name="PLoS ONE">
        <title>Transcriptome-Based Identification of ABC Transporters in the Western Tarnished Plant Bug Lygus hesperus.</title>
        <authorList>
            <person name="Hull J.J."/>
            <person name="Chaney K."/>
            <person name="Geib S.M."/>
            <person name="Fabrick J.A."/>
            <person name="Brent C.S."/>
            <person name="Walsh D."/>
            <person name="Lavine L.C."/>
        </authorList>
    </citation>
    <scope>NUCLEOTIDE SEQUENCE</scope>
</reference>
<dbReference type="EMBL" id="GBHO01040511">
    <property type="protein sequence ID" value="JAG03093.1"/>
    <property type="molecule type" value="Transcribed_RNA"/>
</dbReference>
<dbReference type="PROSITE" id="PS00108">
    <property type="entry name" value="PROTEIN_KINASE_ST"/>
    <property type="match status" value="1"/>
</dbReference>
<accession>A0A0A9W5P2</accession>
<dbReference type="GO" id="GO:0004674">
    <property type="term" value="F:protein serine/threonine kinase activity"/>
    <property type="evidence" value="ECO:0007669"/>
    <property type="project" value="TreeGrafter"/>
</dbReference>
<keyword evidence="1" id="KW-0812">Transmembrane</keyword>
<sequence length="165" mass="18532">MFSLADAVRYLHSRNIIHGDIKPQNVLLCNDFSVRLTDFGASQRIDGTNFNDVRIDTETPQFMAPEMCASSAAVNPYLLDIWALGVTVYACTFLVLPFNLVSAGDNILQIMRCITTETLCFPHTSTLHPLFLALLERLLCKDPHRRITVDELLEQSKTVFDLSAL</sequence>
<organism evidence="4">
    <name type="scientific">Lygus hesperus</name>
    <name type="common">Western plant bug</name>
    <dbReference type="NCBI Taxonomy" id="30085"/>
    <lineage>
        <taxon>Eukaryota</taxon>
        <taxon>Metazoa</taxon>
        <taxon>Ecdysozoa</taxon>
        <taxon>Arthropoda</taxon>
        <taxon>Hexapoda</taxon>
        <taxon>Insecta</taxon>
        <taxon>Pterygota</taxon>
        <taxon>Neoptera</taxon>
        <taxon>Paraneoptera</taxon>
        <taxon>Hemiptera</taxon>
        <taxon>Heteroptera</taxon>
        <taxon>Panheteroptera</taxon>
        <taxon>Cimicomorpha</taxon>
        <taxon>Miridae</taxon>
        <taxon>Mirini</taxon>
        <taxon>Lygus</taxon>
    </lineage>
</organism>
<keyword evidence="4" id="KW-0808">Transferase</keyword>
<dbReference type="Pfam" id="PF00069">
    <property type="entry name" value="Pkinase"/>
    <property type="match status" value="1"/>
</dbReference>
<dbReference type="GO" id="GO:0005737">
    <property type="term" value="C:cytoplasm"/>
    <property type="evidence" value="ECO:0007669"/>
    <property type="project" value="TreeGrafter"/>
</dbReference>
<dbReference type="PANTHER" id="PTHR24361:SF613">
    <property type="entry name" value="NUCLEAR RECEPTOR-BINDING PROTEIN-RELATED"/>
    <property type="match status" value="1"/>
</dbReference>
<dbReference type="SMART" id="SM00220">
    <property type="entry name" value="S_TKc"/>
    <property type="match status" value="1"/>
</dbReference>
<dbReference type="GO" id="GO:0005524">
    <property type="term" value="F:ATP binding"/>
    <property type="evidence" value="ECO:0007669"/>
    <property type="project" value="InterPro"/>
</dbReference>
<feature type="domain" description="Protein kinase" evidence="2">
    <location>
        <begin position="1"/>
        <end position="160"/>
    </location>
</feature>
<evidence type="ECO:0000313" key="3">
    <source>
        <dbReference type="EMBL" id="JAG03093.1"/>
    </source>
</evidence>
<dbReference type="AlphaFoldDB" id="A0A0A9W5P2"/>
<feature type="transmembrane region" description="Helical" evidence="1">
    <location>
        <begin position="81"/>
        <end position="102"/>
    </location>
</feature>
<gene>
    <name evidence="4" type="primary">ppk34_2</name>
    <name evidence="3" type="synonym">ppk34_3</name>
    <name evidence="3" type="ORF">CM83_11038</name>
    <name evidence="4" type="ORF">CM83_11039</name>
</gene>
<dbReference type="InterPro" id="IPR053235">
    <property type="entry name" value="Ser_Thr_kinase"/>
</dbReference>
<evidence type="ECO:0000313" key="4">
    <source>
        <dbReference type="EMBL" id="JAG03094.1"/>
    </source>
</evidence>
<dbReference type="PANTHER" id="PTHR24361">
    <property type="entry name" value="MITOGEN-ACTIVATED KINASE KINASE KINASE"/>
    <property type="match status" value="1"/>
</dbReference>
<dbReference type="InterPro" id="IPR008271">
    <property type="entry name" value="Ser/Thr_kinase_AS"/>
</dbReference>
<dbReference type="InterPro" id="IPR011009">
    <property type="entry name" value="Kinase-like_dom_sf"/>
</dbReference>
<dbReference type="InterPro" id="IPR000719">
    <property type="entry name" value="Prot_kinase_dom"/>
</dbReference>
<protein>
    <submittedName>
        <fullName evidence="4">Serine/threonine-protein kinase ppk34</fullName>
    </submittedName>
</protein>
<dbReference type="EMBL" id="GBHO01040510">
    <property type="protein sequence ID" value="JAG03094.1"/>
    <property type="molecule type" value="Transcribed_RNA"/>
</dbReference>
<keyword evidence="1" id="KW-1133">Transmembrane helix</keyword>
<evidence type="ECO:0000259" key="2">
    <source>
        <dbReference type="PROSITE" id="PS50011"/>
    </source>
</evidence>
<name>A0A0A9W5P2_LYGHE</name>
<dbReference type="Gene3D" id="1.10.510.10">
    <property type="entry name" value="Transferase(Phosphotransferase) domain 1"/>
    <property type="match status" value="1"/>
</dbReference>
<proteinExistence type="predicted"/>
<dbReference type="PROSITE" id="PS50011">
    <property type="entry name" value="PROTEIN_KINASE_DOM"/>
    <property type="match status" value="1"/>
</dbReference>
<dbReference type="SUPFAM" id="SSF56112">
    <property type="entry name" value="Protein kinase-like (PK-like)"/>
    <property type="match status" value="1"/>
</dbReference>
<keyword evidence="4" id="KW-0418">Kinase</keyword>
<keyword evidence="1" id="KW-0472">Membrane</keyword>
<evidence type="ECO:0000256" key="1">
    <source>
        <dbReference type="SAM" id="Phobius"/>
    </source>
</evidence>